<gene>
    <name evidence="1" type="ORF">ACFYKX_08535</name>
</gene>
<sequence length="71" mass="7932">MNNELLILTVDGSVFRGFVVELDENPIEDLFSEDFDSVILRLTEASGPFLENQLVFVQQSQIVAASLIKNC</sequence>
<organism evidence="1 2">
    <name type="scientific">Cytobacillus spartinae</name>
    <dbReference type="NCBI Taxonomy" id="3299023"/>
    <lineage>
        <taxon>Bacteria</taxon>
        <taxon>Bacillati</taxon>
        <taxon>Bacillota</taxon>
        <taxon>Bacilli</taxon>
        <taxon>Bacillales</taxon>
        <taxon>Bacillaceae</taxon>
        <taxon>Cytobacillus</taxon>
    </lineage>
</organism>
<name>A0ABW6KAS1_9BACI</name>
<reference evidence="1 2" key="1">
    <citation type="submission" date="2024-08" db="EMBL/GenBank/DDBJ databases">
        <title>Two novel Cytobacillus novel species.</title>
        <authorList>
            <person name="Liu G."/>
        </authorList>
    </citation>
    <scope>NUCLEOTIDE SEQUENCE [LARGE SCALE GENOMIC DNA]</scope>
    <source>
        <strain evidence="1 2">FJAT-54145</strain>
    </source>
</reference>
<accession>A0ABW6KAS1</accession>
<dbReference type="Proteomes" id="UP001601059">
    <property type="component" value="Unassembled WGS sequence"/>
</dbReference>
<keyword evidence="2" id="KW-1185">Reference proteome</keyword>
<dbReference type="RefSeq" id="WP_389360057.1">
    <property type="nucleotide sequence ID" value="NZ_JBIACK010000003.1"/>
</dbReference>
<proteinExistence type="predicted"/>
<comment type="caution">
    <text evidence="1">The sequence shown here is derived from an EMBL/GenBank/DDBJ whole genome shotgun (WGS) entry which is preliminary data.</text>
</comment>
<protein>
    <submittedName>
        <fullName evidence="1">Uncharacterized protein</fullName>
    </submittedName>
</protein>
<dbReference type="EMBL" id="JBIACK010000003">
    <property type="protein sequence ID" value="MFE8700657.1"/>
    <property type="molecule type" value="Genomic_DNA"/>
</dbReference>
<evidence type="ECO:0000313" key="2">
    <source>
        <dbReference type="Proteomes" id="UP001601059"/>
    </source>
</evidence>
<evidence type="ECO:0000313" key="1">
    <source>
        <dbReference type="EMBL" id="MFE8700657.1"/>
    </source>
</evidence>